<dbReference type="Proteomes" id="UP000307000">
    <property type="component" value="Chromosome"/>
</dbReference>
<keyword evidence="7 9" id="KW-0472">Membrane</keyword>
<name>A0A5B7WSS9_9MICC</name>
<keyword evidence="5 9" id="KW-0812">Transmembrane</keyword>
<evidence type="ECO:0000256" key="4">
    <source>
        <dbReference type="ARBA" id="ARBA00022475"/>
    </source>
</evidence>
<evidence type="ECO:0000256" key="3">
    <source>
        <dbReference type="ARBA" id="ARBA00022448"/>
    </source>
</evidence>
<feature type="transmembrane region" description="Helical" evidence="9">
    <location>
        <begin position="55"/>
        <end position="73"/>
    </location>
</feature>
<dbReference type="Gene3D" id="1.20.1250.20">
    <property type="entry name" value="MFS general substrate transporter like domains"/>
    <property type="match status" value="1"/>
</dbReference>
<dbReference type="GO" id="GO:0005886">
    <property type="term" value="C:plasma membrane"/>
    <property type="evidence" value="ECO:0007669"/>
    <property type="project" value="UniProtKB-SubCell"/>
</dbReference>
<feature type="region of interest" description="Disordered" evidence="8">
    <location>
        <begin position="535"/>
        <end position="581"/>
    </location>
</feature>
<feature type="compositionally biased region" description="Polar residues" evidence="8">
    <location>
        <begin position="564"/>
        <end position="575"/>
    </location>
</feature>
<evidence type="ECO:0000313" key="12">
    <source>
        <dbReference type="Proteomes" id="UP000307000"/>
    </source>
</evidence>
<feature type="transmembrane region" description="Helical" evidence="9">
    <location>
        <begin position="341"/>
        <end position="360"/>
    </location>
</feature>
<feature type="transmembrane region" description="Helical" evidence="9">
    <location>
        <begin position="172"/>
        <end position="194"/>
    </location>
</feature>
<keyword evidence="4" id="KW-1003">Cell membrane</keyword>
<protein>
    <submittedName>
        <fullName evidence="11">Multidrug resistance protein 3</fullName>
    </submittedName>
</protein>
<organism evidence="11 12">
    <name type="scientific">Glutamicibacter creatinolyticus</name>
    <dbReference type="NCBI Taxonomy" id="162496"/>
    <lineage>
        <taxon>Bacteria</taxon>
        <taxon>Bacillati</taxon>
        <taxon>Actinomycetota</taxon>
        <taxon>Actinomycetes</taxon>
        <taxon>Micrococcales</taxon>
        <taxon>Micrococcaceae</taxon>
        <taxon>Glutamicibacter</taxon>
    </lineage>
</organism>
<feature type="transmembrane region" description="Helical" evidence="9">
    <location>
        <begin position="237"/>
        <end position="256"/>
    </location>
</feature>
<keyword evidence="6 9" id="KW-1133">Transmembrane helix</keyword>
<dbReference type="PRINTS" id="PR01036">
    <property type="entry name" value="TCRTETB"/>
</dbReference>
<dbReference type="PANTHER" id="PTHR23501:SF197">
    <property type="entry name" value="COMD"/>
    <property type="match status" value="1"/>
</dbReference>
<feature type="transmembrane region" description="Helical" evidence="9">
    <location>
        <begin position="313"/>
        <end position="334"/>
    </location>
</feature>
<evidence type="ECO:0000259" key="10">
    <source>
        <dbReference type="PROSITE" id="PS50850"/>
    </source>
</evidence>
<evidence type="ECO:0000256" key="2">
    <source>
        <dbReference type="ARBA" id="ARBA00007520"/>
    </source>
</evidence>
<evidence type="ECO:0000256" key="5">
    <source>
        <dbReference type="ARBA" id="ARBA00022692"/>
    </source>
</evidence>
<feature type="transmembrane region" description="Helical" evidence="9">
    <location>
        <begin position="366"/>
        <end position="391"/>
    </location>
</feature>
<evidence type="ECO:0000313" key="11">
    <source>
        <dbReference type="EMBL" id="QCY46053.1"/>
    </source>
</evidence>
<feature type="transmembrane region" description="Helical" evidence="9">
    <location>
        <begin position="206"/>
        <end position="225"/>
    </location>
</feature>
<evidence type="ECO:0000256" key="1">
    <source>
        <dbReference type="ARBA" id="ARBA00004651"/>
    </source>
</evidence>
<feature type="transmembrane region" description="Helical" evidence="9">
    <location>
        <begin position="485"/>
        <end position="507"/>
    </location>
</feature>
<feature type="transmembrane region" description="Helical" evidence="9">
    <location>
        <begin position="412"/>
        <end position="434"/>
    </location>
</feature>
<dbReference type="FunFam" id="1.20.1720.10:FF:000004">
    <property type="entry name" value="EmrB/QacA family drug resistance transporter"/>
    <property type="match status" value="1"/>
</dbReference>
<dbReference type="EMBL" id="CP034412">
    <property type="protein sequence ID" value="QCY46053.1"/>
    <property type="molecule type" value="Genomic_DNA"/>
</dbReference>
<dbReference type="KEGG" id="gcr:GcLGCM259_0270"/>
<evidence type="ECO:0000256" key="9">
    <source>
        <dbReference type="SAM" id="Phobius"/>
    </source>
</evidence>
<feature type="domain" description="Major facilitator superfamily (MFS) profile" evidence="10">
    <location>
        <begin position="20"/>
        <end position="512"/>
    </location>
</feature>
<feature type="compositionally biased region" description="Low complexity" evidence="8">
    <location>
        <begin position="537"/>
        <end position="546"/>
    </location>
</feature>
<feature type="transmembrane region" description="Helical" evidence="9">
    <location>
        <begin position="85"/>
        <end position="105"/>
    </location>
</feature>
<feature type="transmembrane region" description="Helical" evidence="9">
    <location>
        <begin position="144"/>
        <end position="166"/>
    </location>
</feature>
<comment type="subcellular location">
    <subcellularLocation>
        <location evidence="1">Cell membrane</location>
        <topology evidence="1">Multi-pass membrane protein</topology>
    </subcellularLocation>
</comment>
<dbReference type="InterPro" id="IPR036259">
    <property type="entry name" value="MFS_trans_sf"/>
</dbReference>
<reference evidence="11 12" key="1">
    <citation type="submission" date="2018-12" db="EMBL/GenBank/DDBJ databases">
        <title>Complete Genome Sequence of Glutamicibacter creatinolyticus strain LGCM259,isolated from an abscess of a 12-year-old mare in Italy.</title>
        <authorList>
            <person name="Santos R.G."/>
            <person name="Silva A.L."/>
            <person name="Seyffert N."/>
            <person name="Castro T.L.P."/>
            <person name="Attili A.R."/>
            <person name="Rifici C."/>
            <person name="Mazzullo G."/>
            <person name="Brenig B."/>
            <person name="Venanzi F."/>
            <person name="Azevedo V."/>
        </authorList>
    </citation>
    <scope>NUCLEOTIDE SEQUENCE [LARGE SCALE GENOMIC DNA]</scope>
    <source>
        <strain evidence="11 12">LGCM 259</strain>
    </source>
</reference>
<dbReference type="Pfam" id="PF07690">
    <property type="entry name" value="MFS_1"/>
    <property type="match status" value="1"/>
</dbReference>
<keyword evidence="3" id="KW-0813">Transport</keyword>
<dbReference type="InterPro" id="IPR020846">
    <property type="entry name" value="MFS_dom"/>
</dbReference>
<feature type="transmembrane region" description="Helical" evidence="9">
    <location>
        <begin position="111"/>
        <end position="132"/>
    </location>
</feature>
<sequence length="581" mass="61194">MTTTPADQNPRMSHREVLQSLTGLLMGMFVSILAGTVVASSLPVIVADLHGSQTAYTWVVTATLLATTVSTPIWGKFADLGNRKLLLQIALMMFVLASAAAGFAQDTNFLIAMRIIQGLAGGGMGALSQIVMADILSPRERGKYMGLFGAVMAVGTVGGPLIGGFITDTINWRWNFFVALPVAIVAVIMIQRTLHLPAVTKRSFKIDYWGMILLSAGVSLLLIWMSLGGSEFEWASLTSYLMVAGSVLLLAAFVLVELRAEEPLLNLTLFRNRTFTFAVIASLAVGVSMFGTSVFLSQYMIMARGASAMQAGLMTFPMMAGLLVISTGAGWLISRYGKWKALVVSGSFLQVIGLFLLGSIHYDTPFVLVATYMFILGAGVGLVMQNMVLVVQNSVAQRELGVASSAVNFFRTLGGTAGTAGLGALLAVSIPNMLEDRKNELMQALASLGDKAAEVGAALNSGSLPEISSLPEPVRVILESTYGDAVAQLFAVAAPISIITVIAVLLLPNQSLSTQTRTERMRDEQGLVEVDPEHGLAAAAVTTEAAQPTGDAADAPQAPEQGKTLGSGSTAQQRPGNPAGK</sequence>
<dbReference type="InterPro" id="IPR011701">
    <property type="entry name" value="MFS"/>
</dbReference>
<keyword evidence="12" id="KW-1185">Reference proteome</keyword>
<dbReference type="InterPro" id="IPR004638">
    <property type="entry name" value="EmrB-like"/>
</dbReference>
<feature type="transmembrane region" description="Helical" evidence="9">
    <location>
        <begin position="21"/>
        <end position="43"/>
    </location>
</feature>
<dbReference type="NCBIfam" id="TIGR00711">
    <property type="entry name" value="efflux_EmrB"/>
    <property type="match status" value="1"/>
</dbReference>
<evidence type="ECO:0000256" key="6">
    <source>
        <dbReference type="ARBA" id="ARBA00022989"/>
    </source>
</evidence>
<dbReference type="AlphaFoldDB" id="A0A5B7WSS9"/>
<gene>
    <name evidence="11" type="primary">bmr3_2</name>
    <name evidence="11" type="ORF">GcLGCM259_0270</name>
</gene>
<comment type="similarity">
    <text evidence="2">Belongs to the major facilitator superfamily. TCR/Tet family.</text>
</comment>
<dbReference type="PROSITE" id="PS50850">
    <property type="entry name" value="MFS"/>
    <property type="match status" value="1"/>
</dbReference>
<dbReference type="PANTHER" id="PTHR23501">
    <property type="entry name" value="MAJOR FACILITATOR SUPERFAMILY"/>
    <property type="match status" value="1"/>
</dbReference>
<dbReference type="Gene3D" id="1.20.1720.10">
    <property type="entry name" value="Multidrug resistance protein D"/>
    <property type="match status" value="1"/>
</dbReference>
<proteinExistence type="inferred from homology"/>
<feature type="transmembrane region" description="Helical" evidence="9">
    <location>
        <begin position="277"/>
        <end position="301"/>
    </location>
</feature>
<evidence type="ECO:0000256" key="8">
    <source>
        <dbReference type="SAM" id="MobiDB-lite"/>
    </source>
</evidence>
<accession>A0A5B7WSS9</accession>
<dbReference type="SUPFAM" id="SSF103473">
    <property type="entry name" value="MFS general substrate transporter"/>
    <property type="match status" value="1"/>
</dbReference>
<evidence type="ECO:0000256" key="7">
    <source>
        <dbReference type="ARBA" id="ARBA00023136"/>
    </source>
</evidence>
<dbReference type="GO" id="GO:0022857">
    <property type="term" value="F:transmembrane transporter activity"/>
    <property type="evidence" value="ECO:0007669"/>
    <property type="project" value="InterPro"/>
</dbReference>